<evidence type="ECO:0000256" key="3">
    <source>
        <dbReference type="SAM" id="SignalP"/>
    </source>
</evidence>
<keyword evidence="2" id="KW-1133">Transmembrane helix</keyword>
<reference evidence="5" key="1">
    <citation type="submission" date="2023-07" db="EMBL/GenBank/DDBJ databases">
        <title>Chromosome-level Genome Assembly of Striped Snakehead (Channa striata).</title>
        <authorList>
            <person name="Liu H."/>
        </authorList>
    </citation>
    <scope>NUCLEOTIDE SEQUENCE</scope>
    <source>
        <strain evidence="5">Gz</strain>
        <tissue evidence="5">Muscle</tissue>
    </source>
</reference>
<keyword evidence="3" id="KW-0732">Signal</keyword>
<evidence type="ECO:0000313" key="5">
    <source>
        <dbReference type="EMBL" id="KAK2828364.1"/>
    </source>
</evidence>
<keyword evidence="2" id="KW-0812">Transmembrane</keyword>
<dbReference type="EMBL" id="JAUPFM010000015">
    <property type="protein sequence ID" value="KAK2828364.1"/>
    <property type="molecule type" value="Genomic_DNA"/>
</dbReference>
<feature type="signal peptide" evidence="3">
    <location>
        <begin position="1"/>
        <end position="24"/>
    </location>
</feature>
<comment type="caution">
    <text evidence="1">Lacks conserved residue(s) required for the propagation of feature annotation.</text>
</comment>
<gene>
    <name evidence="5" type="ORF">Q5P01_019398</name>
</gene>
<feature type="domain" description="TNFR-Cys" evidence="4">
    <location>
        <begin position="29"/>
        <end position="77"/>
    </location>
</feature>
<dbReference type="InterPro" id="IPR001368">
    <property type="entry name" value="TNFR/NGFR_Cys_rich_reg"/>
</dbReference>
<comment type="caution">
    <text evidence="5">The sequence shown here is derived from an EMBL/GenBank/DDBJ whole genome shotgun (WGS) entry which is preliminary data.</text>
</comment>
<feature type="transmembrane region" description="Helical" evidence="2">
    <location>
        <begin position="105"/>
        <end position="128"/>
    </location>
</feature>
<keyword evidence="6" id="KW-1185">Reference proteome</keyword>
<name>A0AA88M1B0_CHASR</name>
<evidence type="ECO:0000259" key="4">
    <source>
        <dbReference type="PROSITE" id="PS50050"/>
    </source>
</evidence>
<feature type="chain" id="PRO_5041659236" description="TNFR-Cys domain-containing protein" evidence="3">
    <location>
        <begin position="25"/>
        <end position="157"/>
    </location>
</feature>
<accession>A0AA88M1B0</accession>
<evidence type="ECO:0000313" key="6">
    <source>
        <dbReference type="Proteomes" id="UP001187415"/>
    </source>
</evidence>
<sequence>MDRLRVSFAGLLLKMTFEFCPAEALLCPTCPEGYFLKTNCSEIHDKKMGVQCQLCTDCSGFQQDLLVKCSPFADSVCRNKTTTITTTVPQTVALTTATASPFEPWTVLLGVIVPGILITLLTLILILLSCRFKQQKKQLGSEVLSADHRLLPPCDTP</sequence>
<evidence type="ECO:0000256" key="1">
    <source>
        <dbReference type="PROSITE-ProRule" id="PRU00206"/>
    </source>
</evidence>
<keyword evidence="2" id="KW-0472">Membrane</keyword>
<feature type="repeat" description="TNFR-Cys" evidence="1">
    <location>
        <begin position="29"/>
        <end position="77"/>
    </location>
</feature>
<protein>
    <recommendedName>
        <fullName evidence="4">TNFR-Cys domain-containing protein</fullName>
    </recommendedName>
</protein>
<dbReference type="Proteomes" id="UP001187415">
    <property type="component" value="Unassembled WGS sequence"/>
</dbReference>
<dbReference type="Gene3D" id="2.10.50.10">
    <property type="entry name" value="Tumor Necrosis Factor Receptor, subunit A, domain 2"/>
    <property type="match status" value="1"/>
</dbReference>
<dbReference type="PROSITE" id="PS50050">
    <property type="entry name" value="TNFR_NGFR_2"/>
    <property type="match status" value="1"/>
</dbReference>
<proteinExistence type="predicted"/>
<evidence type="ECO:0000256" key="2">
    <source>
        <dbReference type="SAM" id="Phobius"/>
    </source>
</evidence>
<organism evidence="5 6">
    <name type="scientific">Channa striata</name>
    <name type="common">Snakehead murrel</name>
    <name type="synonym">Ophicephalus striatus</name>
    <dbReference type="NCBI Taxonomy" id="64152"/>
    <lineage>
        <taxon>Eukaryota</taxon>
        <taxon>Metazoa</taxon>
        <taxon>Chordata</taxon>
        <taxon>Craniata</taxon>
        <taxon>Vertebrata</taxon>
        <taxon>Euteleostomi</taxon>
        <taxon>Actinopterygii</taxon>
        <taxon>Neopterygii</taxon>
        <taxon>Teleostei</taxon>
        <taxon>Neoteleostei</taxon>
        <taxon>Acanthomorphata</taxon>
        <taxon>Anabantaria</taxon>
        <taxon>Anabantiformes</taxon>
        <taxon>Channoidei</taxon>
        <taxon>Channidae</taxon>
        <taxon>Channa</taxon>
    </lineage>
</organism>
<dbReference type="AlphaFoldDB" id="A0AA88M1B0"/>